<dbReference type="EMBL" id="CP140152">
    <property type="protein sequence ID" value="WQH02577.1"/>
    <property type="molecule type" value="Genomic_DNA"/>
</dbReference>
<proteinExistence type="predicted"/>
<organism evidence="1 2">
    <name type="scientific">Duganella zoogloeoides</name>
    <dbReference type="NCBI Taxonomy" id="75659"/>
    <lineage>
        <taxon>Bacteria</taxon>
        <taxon>Pseudomonadati</taxon>
        <taxon>Pseudomonadota</taxon>
        <taxon>Betaproteobacteria</taxon>
        <taxon>Burkholderiales</taxon>
        <taxon>Oxalobacteraceae</taxon>
        <taxon>Telluria group</taxon>
        <taxon>Duganella</taxon>
    </lineage>
</organism>
<protein>
    <recommendedName>
        <fullName evidence="3">HEAT repeat domain-containing protein</fullName>
    </recommendedName>
</protein>
<keyword evidence="2" id="KW-1185">Reference proteome</keyword>
<sequence>MVELVSFYALQVSSSTGNQTPEFTLREGTQAYFYLKRVAGGWAIATPSAGFAAFHKNGKVLATYRFSAHQAVVDAQLYETSQRCIFQALHGDRTCDPKVVAWIDATLAKPAASIESDSTLESLDGFFQQHAALETAGFLDHPLPAETVERFLSKPDMHVQMSALRALLVSDHRDKAERLMTFVEDDKANATARCLAAMLLVETGAHQMKQRLLDYAPRASDAEAGLGIAIMDQRIGTQFPYTVRSAVKIAAQQL</sequence>
<accession>A0ABZ0XS59</accession>
<evidence type="ECO:0000313" key="1">
    <source>
        <dbReference type="EMBL" id="WQH02577.1"/>
    </source>
</evidence>
<reference evidence="1 2" key="1">
    <citation type="submission" date="2023-11" db="EMBL/GenBank/DDBJ databases">
        <title>MicrobeMod: A computational toolkit for identifying prokaryotic methylation and restriction-modification with nanopore sequencing.</title>
        <authorList>
            <person name="Crits-Christoph A."/>
            <person name="Kang S.C."/>
            <person name="Lee H."/>
            <person name="Ostrov N."/>
        </authorList>
    </citation>
    <scope>NUCLEOTIDE SEQUENCE [LARGE SCALE GENOMIC DNA]</scope>
    <source>
        <strain evidence="1 2">ATCC 25935</strain>
    </source>
</reference>
<dbReference type="Proteomes" id="UP001326110">
    <property type="component" value="Chromosome"/>
</dbReference>
<dbReference type="GeneID" id="43161913"/>
<name>A0ABZ0XS59_9BURK</name>
<gene>
    <name evidence="1" type="ORF">SR858_15995</name>
</gene>
<evidence type="ECO:0008006" key="3">
    <source>
        <dbReference type="Google" id="ProtNLM"/>
    </source>
</evidence>
<dbReference type="RefSeq" id="WP_019920001.1">
    <property type="nucleotide sequence ID" value="NZ_CP140152.1"/>
</dbReference>
<evidence type="ECO:0000313" key="2">
    <source>
        <dbReference type="Proteomes" id="UP001326110"/>
    </source>
</evidence>